<comment type="caution">
    <text evidence="3">The sequence shown here is derived from an EMBL/GenBank/DDBJ whole genome shotgun (WGS) entry which is preliminary data.</text>
</comment>
<dbReference type="InterPro" id="IPR045465">
    <property type="entry name" value="Trans_reg_dom"/>
</dbReference>
<dbReference type="RefSeq" id="WP_394314827.1">
    <property type="nucleotide sequence ID" value="NZ_JBHGPK010000026.1"/>
</dbReference>
<evidence type="ECO:0000313" key="3">
    <source>
        <dbReference type="EMBL" id="MFC2254048.1"/>
    </source>
</evidence>
<dbReference type="EMBL" id="JBHGPK010000026">
    <property type="protein sequence ID" value="MFC2254048.1"/>
    <property type="molecule type" value="Genomic_DNA"/>
</dbReference>
<evidence type="ECO:0000256" key="1">
    <source>
        <dbReference type="SAM" id="MobiDB-lite"/>
    </source>
</evidence>
<name>A0ABV6ZPC3_9HYPH</name>
<feature type="region of interest" description="Disordered" evidence="1">
    <location>
        <begin position="87"/>
        <end position="114"/>
    </location>
</feature>
<gene>
    <name evidence="3" type="ORF">ACETRX_30760</name>
</gene>
<evidence type="ECO:0000313" key="4">
    <source>
        <dbReference type="Proteomes" id="UP001595190"/>
    </source>
</evidence>
<reference evidence="3 4" key="1">
    <citation type="submission" date="2024-09" db="EMBL/GenBank/DDBJ databases">
        <title>Description of Labrys sedimenti sp. nov., isolated from a diclofenac-degrading enrichment culture, and genome-based reclassification of Labrys portucalensis as a later heterotypic synonym of Labrys neptuniae.</title>
        <authorList>
            <person name="Tancsics A."/>
            <person name="Csepanyi A."/>
        </authorList>
    </citation>
    <scope>NUCLEOTIDE SEQUENCE [LARGE SCALE GENOMIC DNA]</scope>
    <source>
        <strain evidence="3 4">LMG 23412</strain>
    </source>
</reference>
<protein>
    <submittedName>
        <fullName evidence="3">Transcriptional regulator domain-containing protein</fullName>
    </submittedName>
</protein>
<evidence type="ECO:0000259" key="2">
    <source>
        <dbReference type="Pfam" id="PF20109"/>
    </source>
</evidence>
<feature type="domain" description="Transcriptional regulator-like" evidence="2">
    <location>
        <begin position="7"/>
        <end position="66"/>
    </location>
</feature>
<organism evidence="3 4">
    <name type="scientific">Labrys neptuniae</name>
    <dbReference type="NCBI Taxonomy" id="376174"/>
    <lineage>
        <taxon>Bacteria</taxon>
        <taxon>Pseudomonadati</taxon>
        <taxon>Pseudomonadota</taxon>
        <taxon>Alphaproteobacteria</taxon>
        <taxon>Hyphomicrobiales</taxon>
        <taxon>Xanthobacteraceae</taxon>
        <taxon>Labrys</taxon>
    </lineage>
</organism>
<sequence>MGPDSSRWRAAAYYDHVNELTASDLAWEWLRRNEAYRQDYAAFATTGADRHSLGNRIRERWRLQFPGRSFPWPIFCLLVAARRHEHSPAGADPGWADQFQRYSGTAHGTGDANR</sequence>
<accession>A0ABV6ZPC3</accession>
<dbReference type="Pfam" id="PF20109">
    <property type="entry name" value="Trans_reg_dom"/>
    <property type="match status" value="1"/>
</dbReference>
<proteinExistence type="predicted"/>
<dbReference type="Proteomes" id="UP001595190">
    <property type="component" value="Unassembled WGS sequence"/>
</dbReference>